<evidence type="ECO:0000313" key="1">
    <source>
        <dbReference type="EMBL" id="GIY10775.1"/>
    </source>
</evidence>
<evidence type="ECO:0000313" key="2">
    <source>
        <dbReference type="Proteomes" id="UP001054837"/>
    </source>
</evidence>
<organism evidence="1 2">
    <name type="scientific">Caerostris darwini</name>
    <dbReference type="NCBI Taxonomy" id="1538125"/>
    <lineage>
        <taxon>Eukaryota</taxon>
        <taxon>Metazoa</taxon>
        <taxon>Ecdysozoa</taxon>
        <taxon>Arthropoda</taxon>
        <taxon>Chelicerata</taxon>
        <taxon>Arachnida</taxon>
        <taxon>Araneae</taxon>
        <taxon>Araneomorphae</taxon>
        <taxon>Entelegynae</taxon>
        <taxon>Araneoidea</taxon>
        <taxon>Araneidae</taxon>
        <taxon>Caerostris</taxon>
    </lineage>
</organism>
<name>A0AAV4QRQ9_9ARAC</name>
<accession>A0AAV4QRQ9</accession>
<comment type="caution">
    <text evidence="1">The sequence shown here is derived from an EMBL/GenBank/DDBJ whole genome shotgun (WGS) entry which is preliminary data.</text>
</comment>
<dbReference type="Proteomes" id="UP001054837">
    <property type="component" value="Unassembled WGS sequence"/>
</dbReference>
<protein>
    <submittedName>
        <fullName evidence="1">Uncharacterized protein</fullName>
    </submittedName>
</protein>
<dbReference type="AlphaFoldDB" id="A0AAV4QRQ9"/>
<proteinExistence type="predicted"/>
<gene>
    <name evidence="1" type="ORF">CDAR_604141</name>
</gene>
<sequence>MSARHTMEAGIPPVPLELLTLIAQTAYPLADFNDGSNFPSTNIYSSLAVNRFLFIFSLPPASAQSPTEIVNQSIRVMYPTLFK</sequence>
<reference evidence="1 2" key="1">
    <citation type="submission" date="2021-06" db="EMBL/GenBank/DDBJ databases">
        <title>Caerostris darwini draft genome.</title>
        <authorList>
            <person name="Kono N."/>
            <person name="Arakawa K."/>
        </authorList>
    </citation>
    <scope>NUCLEOTIDE SEQUENCE [LARGE SCALE GENOMIC DNA]</scope>
</reference>
<dbReference type="EMBL" id="BPLQ01004793">
    <property type="protein sequence ID" value="GIY10775.1"/>
    <property type="molecule type" value="Genomic_DNA"/>
</dbReference>
<keyword evidence="2" id="KW-1185">Reference proteome</keyword>